<dbReference type="Proteomes" id="UP000193144">
    <property type="component" value="Unassembled WGS sequence"/>
</dbReference>
<evidence type="ECO:0000256" key="1">
    <source>
        <dbReference type="SAM" id="MobiDB-lite"/>
    </source>
</evidence>
<name>A0A1Y1Z5A0_9PLEO</name>
<protein>
    <submittedName>
        <fullName evidence="2">Uncharacterized protein</fullName>
    </submittedName>
</protein>
<proteinExistence type="predicted"/>
<dbReference type="EMBL" id="MCFA01000130">
    <property type="protein sequence ID" value="ORY04975.1"/>
    <property type="molecule type" value="Genomic_DNA"/>
</dbReference>
<gene>
    <name evidence="2" type="ORF">BCR34DRAFT_591061</name>
</gene>
<sequence length="363" mass="38328">MGNMASTVTNASLDAAGEATNDPDVEHSSPGNFRDAPESTRHIAPQLPPTQLPASDSSDHWETTSTPPTPTPQRLVVRATAYSDKPEPPMHAAHLARTPLPPSENSAPSTPLSSPNQPIATRQMPNPPEAPGHRSRLTILNSDTDFSSINDDLELQLPNERQREGGQGKGKAIDTAGDALNPGGIHPSKKQAGGASKKTSGGPKQAAAAANTGVKDADASEDERNGGRNHIITRSKKRDQSSSDSEDELPPAKRRQKSAGGGKQCRASTLPVESESSAEEEERAPPKHRQKPTGGNEQRQPSPVPIESESDHNEPPRPVTRSRAKKAAASRSLSSSPVRAGANSRATTATRQRRRGGSPTVTV</sequence>
<feature type="region of interest" description="Disordered" evidence="1">
    <location>
        <begin position="1"/>
        <end position="363"/>
    </location>
</feature>
<feature type="compositionally biased region" description="Polar residues" evidence="1">
    <location>
        <begin position="138"/>
        <end position="150"/>
    </location>
</feature>
<dbReference type="AlphaFoldDB" id="A0A1Y1Z5A0"/>
<keyword evidence="3" id="KW-1185">Reference proteome</keyword>
<feature type="compositionally biased region" description="Polar residues" evidence="1">
    <location>
        <begin position="1"/>
        <end position="12"/>
    </location>
</feature>
<reference evidence="2 3" key="1">
    <citation type="submission" date="2016-07" db="EMBL/GenBank/DDBJ databases">
        <title>Pervasive Adenine N6-methylation of Active Genes in Fungi.</title>
        <authorList>
            <consortium name="DOE Joint Genome Institute"/>
            <person name="Mondo S.J."/>
            <person name="Dannebaum R.O."/>
            <person name="Kuo R.C."/>
            <person name="Labutti K."/>
            <person name="Haridas S."/>
            <person name="Kuo A."/>
            <person name="Salamov A."/>
            <person name="Ahrendt S.R."/>
            <person name="Lipzen A."/>
            <person name="Sullivan W."/>
            <person name="Andreopoulos W.B."/>
            <person name="Clum A."/>
            <person name="Lindquist E."/>
            <person name="Daum C."/>
            <person name="Ramamoorthy G.K."/>
            <person name="Gryganskyi A."/>
            <person name="Culley D."/>
            <person name="Magnuson J.K."/>
            <person name="James T.Y."/>
            <person name="O'Malley M.A."/>
            <person name="Stajich J.E."/>
            <person name="Spatafora J.W."/>
            <person name="Visel A."/>
            <person name="Grigoriev I.V."/>
        </authorList>
    </citation>
    <scope>NUCLEOTIDE SEQUENCE [LARGE SCALE GENOMIC DNA]</scope>
    <source>
        <strain evidence="2 3">CBS 115471</strain>
    </source>
</reference>
<organism evidence="2 3">
    <name type="scientific">Clohesyomyces aquaticus</name>
    <dbReference type="NCBI Taxonomy" id="1231657"/>
    <lineage>
        <taxon>Eukaryota</taxon>
        <taxon>Fungi</taxon>
        <taxon>Dikarya</taxon>
        <taxon>Ascomycota</taxon>
        <taxon>Pezizomycotina</taxon>
        <taxon>Dothideomycetes</taxon>
        <taxon>Pleosporomycetidae</taxon>
        <taxon>Pleosporales</taxon>
        <taxon>Lindgomycetaceae</taxon>
        <taxon>Clohesyomyces</taxon>
    </lineage>
</organism>
<evidence type="ECO:0000313" key="3">
    <source>
        <dbReference type="Proteomes" id="UP000193144"/>
    </source>
</evidence>
<feature type="compositionally biased region" description="Polar residues" evidence="1">
    <location>
        <begin position="103"/>
        <end position="124"/>
    </location>
</feature>
<feature type="compositionally biased region" description="Basic and acidic residues" evidence="1">
    <location>
        <begin position="215"/>
        <end position="226"/>
    </location>
</feature>
<accession>A0A1Y1Z5A0</accession>
<evidence type="ECO:0000313" key="2">
    <source>
        <dbReference type="EMBL" id="ORY04975.1"/>
    </source>
</evidence>
<comment type="caution">
    <text evidence="2">The sequence shown here is derived from an EMBL/GenBank/DDBJ whole genome shotgun (WGS) entry which is preliminary data.</text>
</comment>